<evidence type="ECO:0000313" key="20">
    <source>
        <dbReference type="EMBL" id="HIX04349.1"/>
    </source>
</evidence>
<evidence type="ECO:0000256" key="6">
    <source>
        <dbReference type="ARBA" id="ARBA00022516"/>
    </source>
</evidence>
<dbReference type="EC" id="4.2.1.59" evidence="19"/>
<sequence length="468" mass="52331">MSVKQNTLKSEFTLQGKGLHTGKEVHATFKPGEENSGYVIVRTDLEGAPEIPAIAKYVEFADRASCLEKDGARIYTLEHAMAALYGCGIDNCRIELDGEEFPILDGSARYYVEAIAQAGVQEQEADRRYLTVKQKMEFRSEDGLSRITVLPDEEYNVHTVVAYNSPYLSMQYASYREGENEFAKDIAPCRTFVFLREVEALLANNLIKGGDLSNAIVIVDRKMEAEEIKRLSQAFGYDNIEVKEGILNNLELHFENEPARHKLLDVIGDLALCGRFIKGRVIAECPGHKANASMAKMLYKEVVNAERDDAYPEDLDVLTETPLMDINKIRSLLPHRPPFLLVDKIFRLTENMVIGCKNVTMNEPHFVGHFPTEPVMPGVLIVEAMSQCGGILVLNGVPDPENYSTYFMKIDGVKFRNKVVPGDTLVFKLITTAPIKRGIVQMKGFAYVGKKLVCEGEFMAQVAKTKKA</sequence>
<evidence type="ECO:0000256" key="9">
    <source>
        <dbReference type="ARBA" id="ARBA00022801"/>
    </source>
</evidence>
<keyword evidence="10 18" id="KW-0862">Zinc</keyword>
<keyword evidence="6 18" id="KW-0444">Lipid biosynthesis</keyword>
<comment type="function">
    <text evidence="15 19">Involved in unsaturated fatty acids biosynthesis. Catalyzes the dehydration of short chain beta-hydroxyacyl-ACPs and long chain saturated and unsaturated beta-hydroxyacyl-ACPs.</text>
</comment>
<dbReference type="InterPro" id="IPR004463">
    <property type="entry name" value="UDP-acyl_GlcNac_deAcase"/>
</dbReference>
<reference evidence="20" key="2">
    <citation type="submission" date="2021-04" db="EMBL/GenBank/DDBJ databases">
        <authorList>
            <person name="Gilroy R."/>
        </authorList>
    </citation>
    <scope>NUCLEOTIDE SEQUENCE</scope>
    <source>
        <strain evidence="20">23274</strain>
    </source>
</reference>
<dbReference type="NCBIfam" id="TIGR00325">
    <property type="entry name" value="lpxC"/>
    <property type="match status" value="1"/>
</dbReference>
<dbReference type="GO" id="GO:0009245">
    <property type="term" value="P:lipid A biosynthetic process"/>
    <property type="evidence" value="ECO:0007669"/>
    <property type="project" value="UniProtKB-UniRule"/>
</dbReference>
<keyword evidence="11 18" id="KW-0443">Lipid metabolism</keyword>
<protein>
    <recommendedName>
        <fullName evidence="18 19">Multifunctional fusion protein</fullName>
    </recommendedName>
    <domain>
        <recommendedName>
            <fullName evidence="19">3-hydroxyacyl-[acyl-carrier-protein] dehydratase FabZ</fullName>
            <ecNumber evidence="19">4.2.1.59</ecNumber>
        </recommendedName>
        <alternativeName>
            <fullName evidence="19">(3R)-hydroxymyristoyl-[acyl-carrier-protein] dehydratase</fullName>
        </alternativeName>
        <alternativeName>
            <fullName evidence="19">Beta-hydroxyacyl-ACP dehydratase</fullName>
            <shortName evidence="19">(3R)-hydroxymyristoyl-ACP dehydrase</shortName>
        </alternativeName>
    </domain>
    <domain>
        <recommendedName>
            <fullName evidence="18">UDP-3-O-acyl-N-acetylglucosamine deacetylase</fullName>
            <shortName evidence="18">UDP-3-O-acyl-GlcNAc deacetylase</shortName>
            <ecNumber evidence="18">3.5.1.108</ecNumber>
        </recommendedName>
        <alternativeName>
            <fullName evidence="18">UDP-3-O-[R-3-hydroxymyristoyl]-N-acetylglucosamine deacetylase</fullName>
        </alternativeName>
    </domain>
</protein>
<comment type="subcellular location">
    <subcellularLocation>
        <location evidence="3 19">Cytoplasm</location>
    </subcellularLocation>
</comment>
<feature type="binding site" evidence="18">
    <location>
        <position position="79"/>
    </location>
    <ligand>
        <name>Zn(2+)</name>
        <dbReference type="ChEBI" id="CHEBI:29105"/>
    </ligand>
</feature>
<proteinExistence type="inferred from homology"/>
<feature type="binding site" evidence="18">
    <location>
        <position position="261"/>
    </location>
    <ligand>
        <name>Zn(2+)</name>
        <dbReference type="ChEBI" id="CHEBI:29105"/>
    </ligand>
</feature>
<dbReference type="Gene3D" id="3.30.1700.10">
    <property type="entry name" value="lpxc deacetylase, domain 2"/>
    <property type="match status" value="1"/>
</dbReference>
<evidence type="ECO:0000256" key="17">
    <source>
        <dbReference type="ARBA" id="ARBA00061355"/>
    </source>
</evidence>
<dbReference type="InterPro" id="IPR011334">
    <property type="entry name" value="UDP-acyl_GlcNac_deAcase_C"/>
</dbReference>
<evidence type="ECO:0000256" key="10">
    <source>
        <dbReference type="ARBA" id="ARBA00022833"/>
    </source>
</evidence>
<dbReference type="PANTHER" id="PTHR33694:SF1">
    <property type="entry name" value="UDP-3-O-ACYL-N-ACETYLGLUCOSAMINE DEACETYLASE 1, MITOCHONDRIAL-RELATED"/>
    <property type="match status" value="1"/>
</dbReference>
<dbReference type="Proteomes" id="UP000824202">
    <property type="component" value="Unassembled WGS sequence"/>
</dbReference>
<dbReference type="GO" id="GO:0016020">
    <property type="term" value="C:membrane"/>
    <property type="evidence" value="ECO:0007669"/>
    <property type="project" value="GOC"/>
</dbReference>
<keyword evidence="9 18" id="KW-0378">Hydrolase</keyword>
<evidence type="ECO:0000256" key="8">
    <source>
        <dbReference type="ARBA" id="ARBA00022723"/>
    </source>
</evidence>
<evidence type="ECO:0000256" key="2">
    <source>
        <dbReference type="ARBA" id="ARBA00002923"/>
    </source>
</evidence>
<keyword evidence="13" id="KW-0511">Multifunctional enzyme</keyword>
<dbReference type="Gene3D" id="3.30.230.20">
    <property type="entry name" value="lpxc deacetylase, domain 1"/>
    <property type="match status" value="1"/>
</dbReference>
<comment type="similarity">
    <text evidence="19">Belongs to the thioester dehydratase family. FabZ subfamily.</text>
</comment>
<dbReference type="InterPro" id="IPR013114">
    <property type="entry name" value="FabA_FabZ"/>
</dbReference>
<dbReference type="PANTHER" id="PTHR33694">
    <property type="entry name" value="UDP-3-O-ACYL-N-ACETYLGLUCOSAMINE DEACETYLASE 1, MITOCHONDRIAL-RELATED"/>
    <property type="match status" value="1"/>
</dbReference>
<evidence type="ECO:0000256" key="14">
    <source>
        <dbReference type="ARBA" id="ARBA00024535"/>
    </source>
</evidence>
<dbReference type="EMBL" id="DXFT01000188">
    <property type="protein sequence ID" value="HIX04349.1"/>
    <property type="molecule type" value="Genomic_DNA"/>
</dbReference>
<accession>A0A9D1V264</accession>
<reference evidence="20" key="1">
    <citation type="journal article" date="2021" name="PeerJ">
        <title>Extensive microbial diversity within the chicken gut microbiome revealed by metagenomics and culture.</title>
        <authorList>
            <person name="Gilroy R."/>
            <person name="Ravi A."/>
            <person name="Getino M."/>
            <person name="Pursley I."/>
            <person name="Horton D.L."/>
            <person name="Alikhan N.F."/>
            <person name="Baker D."/>
            <person name="Gharbi K."/>
            <person name="Hall N."/>
            <person name="Watson M."/>
            <person name="Adriaenssens E.M."/>
            <person name="Foster-Nyarko E."/>
            <person name="Jarju S."/>
            <person name="Secka A."/>
            <person name="Antonio M."/>
            <person name="Oren A."/>
            <person name="Chaudhuri R.R."/>
            <person name="La Ragione R."/>
            <person name="Hildebrand F."/>
            <person name="Pallen M.J."/>
        </authorList>
    </citation>
    <scope>NUCLEOTIDE SEQUENCE</scope>
    <source>
        <strain evidence="20">23274</strain>
    </source>
</reference>
<keyword evidence="12 19" id="KW-0456">Lyase</keyword>
<evidence type="ECO:0000256" key="16">
    <source>
        <dbReference type="ARBA" id="ARBA00061221"/>
    </source>
</evidence>
<dbReference type="InterPro" id="IPR015870">
    <property type="entry name" value="UDP-acyl_N-AcGlcN_deAcase_N"/>
</dbReference>
<evidence type="ECO:0000256" key="7">
    <source>
        <dbReference type="ARBA" id="ARBA00022556"/>
    </source>
</evidence>
<comment type="caution">
    <text evidence="20">The sequence shown here is derived from an EMBL/GenBank/DDBJ whole genome shotgun (WGS) entry which is preliminary data.</text>
</comment>
<keyword evidence="7 18" id="KW-0441">Lipid A biosynthesis</keyword>
<evidence type="ECO:0000256" key="3">
    <source>
        <dbReference type="ARBA" id="ARBA00004496"/>
    </source>
</evidence>
<keyword evidence="8 18" id="KW-0479">Metal-binding</keyword>
<comment type="cofactor">
    <cofactor evidence="1 18">
        <name>Zn(2+)</name>
        <dbReference type="ChEBI" id="CHEBI:29105"/>
    </cofactor>
</comment>
<feature type="binding site" evidence="18">
    <location>
        <position position="265"/>
    </location>
    <ligand>
        <name>Zn(2+)</name>
        <dbReference type="ChEBI" id="CHEBI:29105"/>
    </ligand>
</feature>
<dbReference type="InterPro" id="IPR010084">
    <property type="entry name" value="FabZ"/>
</dbReference>
<comment type="similarity">
    <text evidence="17">In the C-terminal section; belongs to the thioester dehydratase family.</text>
</comment>
<dbReference type="HAMAP" id="MF_00406">
    <property type="entry name" value="FabZ"/>
    <property type="match status" value="1"/>
</dbReference>
<feature type="active site" description="Proton donor" evidence="18">
    <location>
        <position position="288"/>
    </location>
</feature>
<evidence type="ECO:0000256" key="19">
    <source>
        <dbReference type="HAMAP-Rule" id="MF_00406"/>
    </source>
</evidence>
<dbReference type="Pfam" id="PF03331">
    <property type="entry name" value="LpxC"/>
    <property type="match status" value="2"/>
</dbReference>
<feature type="active site" evidence="19">
    <location>
        <position position="369"/>
    </location>
</feature>
<dbReference type="SUPFAM" id="SSF54637">
    <property type="entry name" value="Thioesterase/thiol ester dehydrase-isomerase"/>
    <property type="match status" value="1"/>
</dbReference>
<evidence type="ECO:0000256" key="1">
    <source>
        <dbReference type="ARBA" id="ARBA00001947"/>
    </source>
</evidence>
<comment type="similarity">
    <text evidence="18">Belongs to the LpxC family.</text>
</comment>
<evidence type="ECO:0000256" key="15">
    <source>
        <dbReference type="ARBA" id="ARBA00025049"/>
    </source>
</evidence>
<comment type="catalytic activity">
    <reaction evidence="14 18">
        <text>a UDP-3-O-[(3R)-3-hydroxyacyl]-N-acetyl-alpha-D-glucosamine + H2O = a UDP-3-O-[(3R)-3-hydroxyacyl]-alpha-D-glucosamine + acetate</text>
        <dbReference type="Rhea" id="RHEA:67816"/>
        <dbReference type="ChEBI" id="CHEBI:15377"/>
        <dbReference type="ChEBI" id="CHEBI:30089"/>
        <dbReference type="ChEBI" id="CHEBI:137740"/>
        <dbReference type="ChEBI" id="CHEBI:173225"/>
        <dbReference type="EC" id="3.5.1.108"/>
    </reaction>
</comment>
<gene>
    <name evidence="18" type="primary">lpxC</name>
    <name evidence="19" type="synonym">fabZ</name>
    <name evidence="20" type="ORF">H9863_09600</name>
</gene>
<evidence type="ECO:0000256" key="11">
    <source>
        <dbReference type="ARBA" id="ARBA00023098"/>
    </source>
</evidence>
<dbReference type="GO" id="GO:0046872">
    <property type="term" value="F:metal ion binding"/>
    <property type="evidence" value="ECO:0007669"/>
    <property type="project" value="UniProtKB-KW"/>
</dbReference>
<dbReference type="GO" id="GO:0005737">
    <property type="term" value="C:cytoplasm"/>
    <property type="evidence" value="ECO:0007669"/>
    <property type="project" value="UniProtKB-SubCell"/>
</dbReference>
<dbReference type="EC" id="3.5.1.108" evidence="18"/>
<dbReference type="Pfam" id="PF07977">
    <property type="entry name" value="FabA"/>
    <property type="match status" value="1"/>
</dbReference>
<dbReference type="HAMAP" id="MF_00388">
    <property type="entry name" value="LpxC"/>
    <property type="match status" value="1"/>
</dbReference>
<dbReference type="Gene3D" id="3.10.129.10">
    <property type="entry name" value="Hotdog Thioesterase"/>
    <property type="match status" value="1"/>
</dbReference>
<dbReference type="AlphaFoldDB" id="A0A9D1V264"/>
<dbReference type="GO" id="GO:0019171">
    <property type="term" value="F:(3R)-hydroxyacyl-[acyl-carrier-protein] dehydratase activity"/>
    <property type="evidence" value="ECO:0007669"/>
    <property type="project" value="UniProtKB-EC"/>
</dbReference>
<evidence type="ECO:0000256" key="12">
    <source>
        <dbReference type="ARBA" id="ARBA00023239"/>
    </source>
</evidence>
<name>A0A9D1V264_9BACT</name>
<keyword evidence="5 19" id="KW-0963">Cytoplasm</keyword>
<dbReference type="NCBIfam" id="NF000582">
    <property type="entry name" value="PRK00006.1"/>
    <property type="match status" value="1"/>
</dbReference>
<evidence type="ECO:0000256" key="13">
    <source>
        <dbReference type="ARBA" id="ARBA00023268"/>
    </source>
</evidence>
<evidence type="ECO:0000256" key="5">
    <source>
        <dbReference type="ARBA" id="ARBA00022490"/>
    </source>
</evidence>
<dbReference type="InterPro" id="IPR020568">
    <property type="entry name" value="Ribosomal_Su5_D2-typ_SF"/>
</dbReference>
<comment type="catalytic activity">
    <reaction evidence="19">
        <text>a (3R)-hydroxyacyl-[ACP] = a (2E)-enoyl-[ACP] + H2O</text>
        <dbReference type="Rhea" id="RHEA:13097"/>
        <dbReference type="Rhea" id="RHEA-COMP:9925"/>
        <dbReference type="Rhea" id="RHEA-COMP:9945"/>
        <dbReference type="ChEBI" id="CHEBI:15377"/>
        <dbReference type="ChEBI" id="CHEBI:78784"/>
        <dbReference type="ChEBI" id="CHEBI:78827"/>
        <dbReference type="EC" id="4.2.1.59"/>
    </reaction>
</comment>
<dbReference type="InterPro" id="IPR029069">
    <property type="entry name" value="HotDog_dom_sf"/>
</dbReference>
<dbReference type="CDD" id="cd01288">
    <property type="entry name" value="FabZ"/>
    <property type="match status" value="1"/>
</dbReference>
<comment type="similarity">
    <text evidence="16">In the N-terminal section; belongs to the LpxC family.</text>
</comment>
<dbReference type="GO" id="GO:0103117">
    <property type="term" value="F:UDP-3-O-acyl-N-acetylglucosamine deacetylase activity"/>
    <property type="evidence" value="ECO:0007669"/>
    <property type="project" value="UniProtKB-UniRule"/>
</dbReference>
<evidence type="ECO:0000256" key="18">
    <source>
        <dbReference type="HAMAP-Rule" id="MF_00388"/>
    </source>
</evidence>
<comment type="pathway">
    <text evidence="4 18">Glycolipid biosynthesis; lipid IV(A) biosynthesis; lipid IV(A) from (3R)-3-hydroxytetradecanoyl-[acyl-carrier-protein] and UDP-N-acetyl-alpha-D-glucosamine: step 2/6.</text>
</comment>
<evidence type="ECO:0000313" key="21">
    <source>
        <dbReference type="Proteomes" id="UP000824202"/>
    </source>
</evidence>
<evidence type="ECO:0000256" key="4">
    <source>
        <dbReference type="ARBA" id="ARBA00005002"/>
    </source>
</evidence>
<dbReference type="SUPFAM" id="SSF54211">
    <property type="entry name" value="Ribosomal protein S5 domain 2-like"/>
    <property type="match status" value="2"/>
</dbReference>
<comment type="function">
    <text evidence="2 18">Catalyzes the hydrolysis of UDP-3-O-myristoyl-N-acetylglucosamine to form UDP-3-O-myristoylglucosamine and acetate, the committed step in lipid A biosynthesis.</text>
</comment>
<organism evidence="20 21">
    <name type="scientific">Candidatus Odoribacter faecigallinarum</name>
    <dbReference type="NCBI Taxonomy" id="2838706"/>
    <lineage>
        <taxon>Bacteria</taxon>
        <taxon>Pseudomonadati</taxon>
        <taxon>Bacteroidota</taxon>
        <taxon>Bacteroidia</taxon>
        <taxon>Bacteroidales</taxon>
        <taxon>Odoribacteraceae</taxon>
        <taxon>Odoribacter</taxon>
    </lineage>
</organism>
<dbReference type="NCBIfam" id="NF009667">
    <property type="entry name" value="PRK13188.1"/>
    <property type="match status" value="1"/>
</dbReference>
<dbReference type="FunFam" id="3.10.129.10:FF:000001">
    <property type="entry name" value="3-hydroxyacyl-[acyl-carrier-protein] dehydratase FabZ"/>
    <property type="match status" value="1"/>
</dbReference>
<dbReference type="GO" id="GO:0006633">
    <property type="term" value="P:fatty acid biosynthetic process"/>
    <property type="evidence" value="ECO:0007669"/>
    <property type="project" value="UniProtKB-UniRule"/>
</dbReference>